<dbReference type="InterPro" id="IPR036855">
    <property type="entry name" value="Znf_CCCH_sf"/>
</dbReference>
<feature type="zinc finger region" description="C3H1-type" evidence="4">
    <location>
        <begin position="15"/>
        <end position="42"/>
    </location>
</feature>
<dbReference type="GO" id="GO:0008270">
    <property type="term" value="F:zinc ion binding"/>
    <property type="evidence" value="ECO:0007669"/>
    <property type="project" value="UniProtKB-KW"/>
</dbReference>
<dbReference type="AlphaFoldDB" id="A0A383V3W9"/>
<feature type="domain" description="C3H1-type" evidence="6">
    <location>
        <begin position="60"/>
        <end position="88"/>
    </location>
</feature>
<dbReference type="EMBL" id="FNXT01000051">
    <property type="protein sequence ID" value="SZX60288.1"/>
    <property type="molecule type" value="Genomic_DNA"/>
</dbReference>
<dbReference type="PROSITE" id="PS50103">
    <property type="entry name" value="ZF_C3H1"/>
    <property type="match status" value="2"/>
</dbReference>
<dbReference type="InterPro" id="IPR000571">
    <property type="entry name" value="Znf_CCCH"/>
</dbReference>
<gene>
    <name evidence="7" type="ORF">BQ4739_LOCUS849</name>
</gene>
<dbReference type="STRING" id="3088.A0A383V3W9"/>
<evidence type="ECO:0000256" key="4">
    <source>
        <dbReference type="PROSITE-ProRule" id="PRU00723"/>
    </source>
</evidence>
<keyword evidence="1 4" id="KW-0479">Metal-binding</keyword>
<name>A0A383V3W9_TETOB</name>
<evidence type="ECO:0000259" key="6">
    <source>
        <dbReference type="PROSITE" id="PS50103"/>
    </source>
</evidence>
<feature type="region of interest" description="Disordered" evidence="5">
    <location>
        <begin position="100"/>
        <end position="185"/>
    </location>
</feature>
<accession>A0A383V3W9</accession>
<evidence type="ECO:0000256" key="5">
    <source>
        <dbReference type="SAM" id="MobiDB-lite"/>
    </source>
</evidence>
<organism evidence="7 8">
    <name type="scientific">Tetradesmus obliquus</name>
    <name type="common">Green alga</name>
    <name type="synonym">Acutodesmus obliquus</name>
    <dbReference type="NCBI Taxonomy" id="3088"/>
    <lineage>
        <taxon>Eukaryota</taxon>
        <taxon>Viridiplantae</taxon>
        <taxon>Chlorophyta</taxon>
        <taxon>core chlorophytes</taxon>
        <taxon>Chlorophyceae</taxon>
        <taxon>CS clade</taxon>
        <taxon>Sphaeropleales</taxon>
        <taxon>Scenedesmaceae</taxon>
        <taxon>Tetradesmus</taxon>
    </lineage>
</organism>
<evidence type="ECO:0000256" key="3">
    <source>
        <dbReference type="ARBA" id="ARBA00022833"/>
    </source>
</evidence>
<evidence type="ECO:0000256" key="1">
    <source>
        <dbReference type="ARBA" id="ARBA00022723"/>
    </source>
</evidence>
<dbReference type="InterPro" id="IPR041367">
    <property type="entry name" value="Znf-CCCH_4"/>
</dbReference>
<feature type="zinc finger region" description="C3H1-type" evidence="4">
    <location>
        <begin position="60"/>
        <end position="88"/>
    </location>
</feature>
<evidence type="ECO:0000313" key="8">
    <source>
        <dbReference type="Proteomes" id="UP000256970"/>
    </source>
</evidence>
<dbReference type="Gene3D" id="4.10.1000.10">
    <property type="entry name" value="Zinc finger, CCCH-type"/>
    <property type="match status" value="2"/>
</dbReference>
<evidence type="ECO:0000313" key="7">
    <source>
        <dbReference type="EMBL" id="SZX60288.1"/>
    </source>
</evidence>
<feature type="domain" description="C3H1-type" evidence="6">
    <location>
        <begin position="15"/>
        <end position="42"/>
    </location>
</feature>
<evidence type="ECO:0000256" key="2">
    <source>
        <dbReference type="ARBA" id="ARBA00022771"/>
    </source>
</evidence>
<feature type="compositionally biased region" description="Low complexity" evidence="5">
    <location>
        <begin position="101"/>
        <end position="111"/>
    </location>
</feature>
<dbReference type="SMART" id="SM00356">
    <property type="entry name" value="ZnF_C3H1"/>
    <property type="match status" value="2"/>
</dbReference>
<keyword evidence="2 4" id="KW-0863">Zinc-finger</keyword>
<proteinExistence type="predicted"/>
<reference evidence="7 8" key="1">
    <citation type="submission" date="2016-10" db="EMBL/GenBank/DDBJ databases">
        <authorList>
            <person name="Cai Z."/>
        </authorList>
    </citation>
    <scope>NUCLEOTIDE SEQUENCE [LARGE SCALE GENOMIC DNA]</scope>
</reference>
<feature type="compositionally biased region" description="Low complexity" evidence="5">
    <location>
        <begin position="145"/>
        <end position="171"/>
    </location>
</feature>
<dbReference type="SUPFAM" id="SSF90229">
    <property type="entry name" value="CCCH zinc finger"/>
    <property type="match status" value="2"/>
</dbReference>
<keyword evidence="8" id="KW-1185">Reference proteome</keyword>
<keyword evidence="3 4" id="KW-0862">Zinc</keyword>
<sequence length="243" mass="26866">MQYGGTAYGHQGGHPYNDRSCQFAATGRCKYGNSCKFSHDMRPPADFPGPPTHGPQQAALFKTKMSPLFLRSGDCRYGADCKFAHGEHELHDFQGFEALSQPPQQQQQQQQHYGSAGHYGSSPADYQGGSNAGSQQQYYHHHHQQQQQQHRQQAAAGAQQQQQQQQQQQPQQQPPIPGLSKPLPGKVTYVDQLRAICTALSIGAAKELVTDESLQKAVQAFQRGTAYKENKFADSVEAYLPIA</sequence>
<dbReference type="Proteomes" id="UP000256970">
    <property type="component" value="Unassembled WGS sequence"/>
</dbReference>
<protein>
    <recommendedName>
        <fullName evidence="6">C3H1-type domain-containing protein</fullName>
    </recommendedName>
</protein>
<dbReference type="Pfam" id="PF00642">
    <property type="entry name" value="zf-CCCH"/>
    <property type="match status" value="1"/>
</dbReference>
<dbReference type="Pfam" id="PF18044">
    <property type="entry name" value="zf-CCCH_4"/>
    <property type="match status" value="1"/>
</dbReference>